<dbReference type="NCBIfam" id="TIGR00006">
    <property type="entry name" value="16S rRNA (cytosine(1402)-N(4))-methyltransferase RsmH"/>
    <property type="match status" value="1"/>
</dbReference>
<comment type="caution">
    <text evidence="6">Lacks conserved residue(s) required for the propagation of feature annotation.</text>
</comment>
<comment type="subcellular location">
    <subcellularLocation>
        <location evidence="6">Cytoplasm</location>
    </subcellularLocation>
</comment>
<dbReference type="SUPFAM" id="SSF81799">
    <property type="entry name" value="Putative methyltransferase TM0872, insert domain"/>
    <property type="match status" value="1"/>
</dbReference>
<dbReference type="Gene3D" id="3.40.50.150">
    <property type="entry name" value="Vaccinia Virus protein VP39"/>
    <property type="match status" value="1"/>
</dbReference>
<comment type="similarity">
    <text evidence="1 6">Belongs to the methyltransferase superfamily. RsmH family.</text>
</comment>
<evidence type="ECO:0000256" key="4">
    <source>
        <dbReference type="ARBA" id="ARBA00022679"/>
    </source>
</evidence>
<accession>A0A845S767</accession>
<evidence type="ECO:0000313" key="8">
    <source>
        <dbReference type="Proteomes" id="UP000572953"/>
    </source>
</evidence>
<comment type="caution">
    <text evidence="7">The sequence shown here is derived from an EMBL/GenBank/DDBJ whole genome shotgun (WGS) entry which is preliminary data.</text>
</comment>
<proteinExistence type="inferred from homology"/>
<dbReference type="InterPro" id="IPR002903">
    <property type="entry name" value="RsmH"/>
</dbReference>
<dbReference type="Proteomes" id="UP000572953">
    <property type="component" value="Unassembled WGS sequence"/>
</dbReference>
<evidence type="ECO:0000256" key="5">
    <source>
        <dbReference type="ARBA" id="ARBA00022691"/>
    </source>
</evidence>
<keyword evidence="4 6" id="KW-0808">Transferase</keyword>
<dbReference type="EMBL" id="RGGN01000037">
    <property type="protein sequence ID" value="NCU62779.1"/>
    <property type="molecule type" value="Genomic_DNA"/>
</dbReference>
<dbReference type="InterPro" id="IPR029063">
    <property type="entry name" value="SAM-dependent_MTases_sf"/>
</dbReference>
<comment type="catalytic activity">
    <reaction evidence="6">
        <text>cytidine(1402) in 16S rRNA + S-adenosyl-L-methionine = N(4)-methylcytidine(1402) in 16S rRNA + S-adenosyl-L-homocysteine + H(+)</text>
        <dbReference type="Rhea" id="RHEA:42928"/>
        <dbReference type="Rhea" id="RHEA-COMP:10286"/>
        <dbReference type="Rhea" id="RHEA-COMP:10287"/>
        <dbReference type="ChEBI" id="CHEBI:15378"/>
        <dbReference type="ChEBI" id="CHEBI:57856"/>
        <dbReference type="ChEBI" id="CHEBI:59789"/>
        <dbReference type="ChEBI" id="CHEBI:74506"/>
        <dbReference type="ChEBI" id="CHEBI:82748"/>
        <dbReference type="EC" id="2.1.1.199"/>
    </reaction>
</comment>
<dbReference type="HAMAP" id="MF_01007">
    <property type="entry name" value="16SrRNA_methyltr_H"/>
    <property type="match status" value="1"/>
</dbReference>
<gene>
    <name evidence="6 7" type="primary">rsmH</name>
    <name evidence="7" type="ORF">EBV78_01615</name>
</gene>
<evidence type="ECO:0000256" key="6">
    <source>
        <dbReference type="HAMAP-Rule" id="MF_01007"/>
    </source>
</evidence>
<dbReference type="PIRSF" id="PIRSF004486">
    <property type="entry name" value="MraW"/>
    <property type="match status" value="1"/>
</dbReference>
<evidence type="ECO:0000256" key="2">
    <source>
        <dbReference type="ARBA" id="ARBA00022552"/>
    </source>
</evidence>
<organism evidence="7 8">
    <name type="scientific">Candidatus Fonsibacter lacus</name>
    <dbReference type="NCBI Taxonomy" id="2576439"/>
    <lineage>
        <taxon>Bacteria</taxon>
        <taxon>Pseudomonadati</taxon>
        <taxon>Pseudomonadota</taxon>
        <taxon>Alphaproteobacteria</taxon>
        <taxon>Candidatus Pelagibacterales</taxon>
        <taxon>Candidatus Pelagibacterales incertae sedis</taxon>
        <taxon>Candidatus Fonsibacter</taxon>
    </lineage>
</organism>
<dbReference type="Pfam" id="PF01795">
    <property type="entry name" value="Methyltransf_5"/>
    <property type="match status" value="1"/>
</dbReference>
<evidence type="ECO:0000313" key="7">
    <source>
        <dbReference type="EMBL" id="NCU62779.1"/>
    </source>
</evidence>
<evidence type="ECO:0000256" key="3">
    <source>
        <dbReference type="ARBA" id="ARBA00022603"/>
    </source>
</evidence>
<comment type="function">
    <text evidence="6">Specifically methylates the N4 position of cytidine in position 1402 (C1402) of 16S rRNA.</text>
</comment>
<evidence type="ECO:0000256" key="1">
    <source>
        <dbReference type="ARBA" id="ARBA00010396"/>
    </source>
</evidence>
<feature type="binding site" evidence="6">
    <location>
        <position position="109"/>
    </location>
    <ligand>
        <name>S-adenosyl-L-methionine</name>
        <dbReference type="ChEBI" id="CHEBI:59789"/>
    </ligand>
</feature>
<dbReference type="EC" id="2.1.1.199" evidence="6"/>
<keyword evidence="5 6" id="KW-0949">S-adenosyl-L-methionine</keyword>
<dbReference type="PANTHER" id="PTHR11265:SF0">
    <property type="entry name" value="12S RRNA N4-METHYLCYTIDINE METHYLTRANSFERASE"/>
    <property type="match status" value="1"/>
</dbReference>
<feature type="binding site" evidence="6">
    <location>
        <position position="102"/>
    </location>
    <ligand>
        <name>S-adenosyl-L-methionine</name>
        <dbReference type="ChEBI" id="CHEBI:59789"/>
    </ligand>
</feature>
<dbReference type="Gene3D" id="1.10.150.170">
    <property type="entry name" value="Putative methyltransferase TM0872, insert domain"/>
    <property type="match status" value="1"/>
</dbReference>
<feature type="binding site" evidence="6">
    <location>
        <position position="80"/>
    </location>
    <ligand>
        <name>S-adenosyl-L-methionine</name>
        <dbReference type="ChEBI" id="CHEBI:59789"/>
    </ligand>
</feature>
<dbReference type="PANTHER" id="PTHR11265">
    <property type="entry name" value="S-ADENOSYL-METHYLTRANSFERASE MRAW"/>
    <property type="match status" value="1"/>
</dbReference>
<keyword evidence="6" id="KW-0963">Cytoplasm</keyword>
<dbReference type="InterPro" id="IPR023397">
    <property type="entry name" value="SAM-dep_MeTrfase_MraW_recog"/>
</dbReference>
<dbReference type="GO" id="GO:0005737">
    <property type="term" value="C:cytoplasm"/>
    <property type="evidence" value="ECO:0007669"/>
    <property type="project" value="UniProtKB-SubCell"/>
</dbReference>
<dbReference type="GO" id="GO:0070475">
    <property type="term" value="P:rRNA base methylation"/>
    <property type="evidence" value="ECO:0007669"/>
    <property type="project" value="UniProtKB-UniRule"/>
</dbReference>
<keyword evidence="2 6" id="KW-0698">rRNA processing</keyword>
<dbReference type="SUPFAM" id="SSF53335">
    <property type="entry name" value="S-adenosyl-L-methionine-dependent methyltransferases"/>
    <property type="match status" value="1"/>
</dbReference>
<sequence length="340" mass="39616">MSLEFKHIPVMSEDIDRILTPYKSGIYIDCTFGGGSITRKILSKKNTKVISIDRDNFVQLFSKEISKEYKHRFEFIIDRFSNLENIIKERNLEKIPVAIIFDLGLSSFQIDNAERGFSYRQDGLLKMTMGKNNVSAHDIVNKLDQKNLKNIFNLFGEDKDSGLIAKLIVQKRQDKEINSTQELVEIILRAKRYKNSKYNKVDSCAKIFQAIRMIVNQELTELYEGLISAIKNLSIDGKIVVITFHSLEDKIVKKVFDFFSNKKKGTSRYLPENNQNENFNILAIKDRKPIIPSEKEIKNNNRARSAKLRFAIKIHDHSFQFKRSYLNLEKYFQLEEAMHA</sequence>
<dbReference type="GO" id="GO:0071424">
    <property type="term" value="F:rRNA (cytosine-N4-)-methyltransferase activity"/>
    <property type="evidence" value="ECO:0007669"/>
    <property type="project" value="UniProtKB-UniRule"/>
</dbReference>
<reference evidence="7 8" key="1">
    <citation type="submission" date="2018-10" db="EMBL/GenBank/DDBJ databases">
        <title>Iterative Subtractive Binning of Freshwater Chronoseries Metagenomes Recovers Nearly Complete Genomes from over Four Hundred Novel Species.</title>
        <authorList>
            <person name="Rodriguez-R L.M."/>
            <person name="Tsementzi D."/>
            <person name="Luo C."/>
            <person name="Konstantinidis K.T."/>
        </authorList>
    </citation>
    <scope>NUCLEOTIDE SEQUENCE [LARGE SCALE GENOMIC DNA]</scope>
    <source>
        <strain evidence="7">WB7_2B_003</strain>
    </source>
</reference>
<protein>
    <recommendedName>
        <fullName evidence="6">Ribosomal RNA small subunit methyltransferase H</fullName>
        <ecNumber evidence="6">2.1.1.199</ecNumber>
    </recommendedName>
    <alternativeName>
        <fullName evidence="6">16S rRNA m(4)C1402 methyltransferase</fullName>
    </alternativeName>
    <alternativeName>
        <fullName evidence="6">rRNA (cytosine-N(4)-)-methyltransferase RsmH</fullName>
    </alternativeName>
</protein>
<keyword evidence="3 6" id="KW-0489">Methyltransferase</keyword>
<name>A0A845S767_9PROT</name>
<dbReference type="AlphaFoldDB" id="A0A845S767"/>
<feature type="binding site" evidence="6">
    <location>
        <position position="53"/>
    </location>
    <ligand>
        <name>S-adenosyl-L-methionine</name>
        <dbReference type="ChEBI" id="CHEBI:59789"/>
    </ligand>
</feature>